<dbReference type="Proteomes" id="UP000184245">
    <property type="component" value="Unassembled WGS sequence"/>
</dbReference>
<keyword evidence="5 7" id="KW-0378">Hydrolase</keyword>
<dbReference type="EMBL" id="FQVI01000016">
    <property type="protein sequence ID" value="SHF20622.1"/>
    <property type="molecule type" value="Genomic_DNA"/>
</dbReference>
<dbReference type="Pfam" id="PF10502">
    <property type="entry name" value="Peptidase_S26"/>
    <property type="match status" value="1"/>
</dbReference>
<dbReference type="PANTHER" id="PTHR43390">
    <property type="entry name" value="SIGNAL PEPTIDASE I"/>
    <property type="match status" value="1"/>
</dbReference>
<dbReference type="PROSITE" id="PS00760">
    <property type="entry name" value="SPASE_I_2"/>
    <property type="match status" value="1"/>
</dbReference>
<dbReference type="GO" id="GO:0006465">
    <property type="term" value="P:signal peptide processing"/>
    <property type="evidence" value="ECO:0007669"/>
    <property type="project" value="InterPro"/>
</dbReference>
<proteinExistence type="inferred from homology"/>
<sequence>MSLFLNYEENALKKKLFAGSKGTTENKKMKSILLWVFEIAVVLVLAAVVSIFFCQSIVMQEGSMEPTLATQDKILINKVIYKIKDPQRGDIIAFKNSPEDHASIHIKRVIGLPGEKIQIKDGQILINGKTYMEKKDFPQISNGGLAEQTITLGKDEYFVLGDNRNNSEDSRYGDVGNVKKKYIVGKLWFVISPRSKFGFLES</sequence>
<accession>A0A1M4ZS80</accession>
<dbReference type="SUPFAM" id="SSF51306">
    <property type="entry name" value="LexA/Signal peptidase"/>
    <property type="match status" value="1"/>
</dbReference>
<dbReference type="InterPro" id="IPR019757">
    <property type="entry name" value="Pept_S26A_signal_pept_1_Lys-AS"/>
</dbReference>
<dbReference type="EC" id="3.4.21.89" evidence="4 7"/>
<dbReference type="PANTHER" id="PTHR43390:SF1">
    <property type="entry name" value="CHLOROPLAST PROCESSING PEPTIDASE"/>
    <property type="match status" value="1"/>
</dbReference>
<feature type="active site" evidence="6">
    <location>
        <position position="63"/>
    </location>
</feature>
<dbReference type="CDD" id="cd06530">
    <property type="entry name" value="S26_SPase_I"/>
    <property type="match status" value="1"/>
</dbReference>
<comment type="catalytic activity">
    <reaction evidence="1 7">
        <text>Cleavage of hydrophobic, N-terminal signal or leader sequences from secreted and periplasmic proteins.</text>
        <dbReference type="EC" id="3.4.21.89"/>
    </reaction>
</comment>
<comment type="similarity">
    <text evidence="3 7">Belongs to the peptidase S26 family.</text>
</comment>
<dbReference type="STRING" id="1122155.SAMN02745158_02880"/>
<name>A0A1M4ZS80_9CLOT</name>
<dbReference type="Gene3D" id="2.10.109.10">
    <property type="entry name" value="Umud Fragment, subunit A"/>
    <property type="match status" value="1"/>
</dbReference>
<evidence type="ECO:0000256" key="1">
    <source>
        <dbReference type="ARBA" id="ARBA00000677"/>
    </source>
</evidence>
<dbReference type="NCBIfam" id="TIGR02227">
    <property type="entry name" value="sigpep_I_bact"/>
    <property type="match status" value="1"/>
</dbReference>
<evidence type="ECO:0000259" key="8">
    <source>
        <dbReference type="Pfam" id="PF10502"/>
    </source>
</evidence>
<feature type="active site" evidence="6">
    <location>
        <position position="107"/>
    </location>
</feature>
<dbReference type="AlphaFoldDB" id="A0A1M4ZS80"/>
<protein>
    <recommendedName>
        <fullName evidence="4 7">Signal peptidase I</fullName>
        <ecNumber evidence="4 7">3.4.21.89</ecNumber>
    </recommendedName>
</protein>
<keyword evidence="7" id="KW-0645">Protease</keyword>
<keyword evidence="7" id="KW-0472">Membrane</keyword>
<reference evidence="9 10" key="1">
    <citation type="submission" date="2016-11" db="EMBL/GenBank/DDBJ databases">
        <authorList>
            <person name="Jaros S."/>
            <person name="Januszkiewicz K."/>
            <person name="Wedrychowicz H."/>
        </authorList>
    </citation>
    <scope>NUCLEOTIDE SEQUENCE [LARGE SCALE GENOMIC DNA]</scope>
    <source>
        <strain evidence="9 10">DSM 17459</strain>
    </source>
</reference>
<feature type="transmembrane region" description="Helical" evidence="7">
    <location>
        <begin position="32"/>
        <end position="54"/>
    </location>
</feature>
<keyword evidence="7" id="KW-1133">Transmembrane helix</keyword>
<feature type="domain" description="Peptidase S26" evidence="8">
    <location>
        <begin position="35"/>
        <end position="190"/>
    </location>
</feature>
<evidence type="ECO:0000256" key="3">
    <source>
        <dbReference type="ARBA" id="ARBA00009370"/>
    </source>
</evidence>
<dbReference type="InterPro" id="IPR036286">
    <property type="entry name" value="LexA/Signal_pep-like_sf"/>
</dbReference>
<keyword evidence="10" id="KW-1185">Reference proteome</keyword>
<gene>
    <name evidence="9" type="ORF">SAMN02745158_02880</name>
</gene>
<dbReference type="GO" id="GO:0009003">
    <property type="term" value="F:signal peptidase activity"/>
    <property type="evidence" value="ECO:0007669"/>
    <property type="project" value="UniProtKB-EC"/>
</dbReference>
<organism evidence="9 10">
    <name type="scientific">Lactonifactor longoviformis DSM 17459</name>
    <dbReference type="NCBI Taxonomy" id="1122155"/>
    <lineage>
        <taxon>Bacteria</taxon>
        <taxon>Bacillati</taxon>
        <taxon>Bacillota</taxon>
        <taxon>Clostridia</taxon>
        <taxon>Eubacteriales</taxon>
        <taxon>Clostridiaceae</taxon>
        <taxon>Lactonifactor</taxon>
    </lineage>
</organism>
<dbReference type="InterPro" id="IPR000223">
    <property type="entry name" value="Pept_S26A_signal_pept_1"/>
</dbReference>
<evidence type="ECO:0000256" key="5">
    <source>
        <dbReference type="ARBA" id="ARBA00022801"/>
    </source>
</evidence>
<evidence type="ECO:0000313" key="9">
    <source>
        <dbReference type="EMBL" id="SHF20622.1"/>
    </source>
</evidence>
<evidence type="ECO:0000256" key="6">
    <source>
        <dbReference type="PIRSR" id="PIRSR600223-1"/>
    </source>
</evidence>
<keyword evidence="7" id="KW-0812">Transmembrane</keyword>
<evidence type="ECO:0000256" key="2">
    <source>
        <dbReference type="ARBA" id="ARBA00004401"/>
    </source>
</evidence>
<dbReference type="PRINTS" id="PR00727">
    <property type="entry name" value="LEADERPTASE"/>
</dbReference>
<dbReference type="InterPro" id="IPR019533">
    <property type="entry name" value="Peptidase_S26"/>
</dbReference>
<dbReference type="InterPro" id="IPR019758">
    <property type="entry name" value="Pept_S26A_signal_pept_1_CS"/>
</dbReference>
<evidence type="ECO:0000256" key="4">
    <source>
        <dbReference type="ARBA" id="ARBA00013208"/>
    </source>
</evidence>
<dbReference type="PROSITE" id="PS00761">
    <property type="entry name" value="SPASE_I_3"/>
    <property type="match status" value="1"/>
</dbReference>
<dbReference type="GO" id="GO:0005886">
    <property type="term" value="C:plasma membrane"/>
    <property type="evidence" value="ECO:0007669"/>
    <property type="project" value="UniProtKB-SubCell"/>
</dbReference>
<comment type="subcellular location">
    <subcellularLocation>
        <location evidence="2">Cell membrane</location>
        <topology evidence="2">Single-pass type II membrane protein</topology>
    </subcellularLocation>
    <subcellularLocation>
        <location evidence="7">Membrane</location>
        <topology evidence="7">Single-pass type II membrane protein</topology>
    </subcellularLocation>
</comment>
<dbReference type="GO" id="GO:0004252">
    <property type="term" value="F:serine-type endopeptidase activity"/>
    <property type="evidence" value="ECO:0007669"/>
    <property type="project" value="InterPro"/>
</dbReference>
<evidence type="ECO:0000256" key="7">
    <source>
        <dbReference type="RuleBase" id="RU362042"/>
    </source>
</evidence>
<evidence type="ECO:0000313" key="10">
    <source>
        <dbReference type="Proteomes" id="UP000184245"/>
    </source>
</evidence>